<evidence type="ECO:0000313" key="1">
    <source>
        <dbReference type="EMBL" id="RNB90413.1"/>
    </source>
</evidence>
<evidence type="ECO:0000313" key="2">
    <source>
        <dbReference type="Proteomes" id="UP000271031"/>
    </source>
</evidence>
<organism evidence="1 2">
    <name type="scientific">Brevibacillus fluminis</name>
    <dbReference type="NCBI Taxonomy" id="511487"/>
    <lineage>
        <taxon>Bacteria</taxon>
        <taxon>Bacillati</taxon>
        <taxon>Bacillota</taxon>
        <taxon>Bacilli</taxon>
        <taxon>Bacillales</taxon>
        <taxon>Paenibacillaceae</taxon>
        <taxon>Brevibacillus</taxon>
    </lineage>
</organism>
<keyword evidence="2" id="KW-1185">Reference proteome</keyword>
<gene>
    <name evidence="1" type="ORF">EDM56_07825</name>
</gene>
<protein>
    <submittedName>
        <fullName evidence="1">Uncharacterized protein</fullName>
    </submittedName>
</protein>
<comment type="caution">
    <text evidence="1">The sequence shown here is derived from an EMBL/GenBank/DDBJ whole genome shotgun (WGS) entry which is preliminary data.</text>
</comment>
<name>A0A3M8DQL7_9BACL</name>
<sequence>MIISDITKPQMDRVIEVVKDFNEFIELIPIVSESDRGYSLYMDIQKGDIAKTILDTRTFLKSWFKPLKIKCDSNPRDFY</sequence>
<dbReference type="AlphaFoldDB" id="A0A3M8DQL7"/>
<reference evidence="1 2" key="1">
    <citation type="submission" date="2018-10" db="EMBL/GenBank/DDBJ databases">
        <title>Phylogenomics of Brevibacillus.</title>
        <authorList>
            <person name="Dunlap C."/>
        </authorList>
    </citation>
    <scope>NUCLEOTIDE SEQUENCE [LARGE SCALE GENOMIC DNA]</scope>
    <source>
        <strain evidence="1 2">JCM 15716</strain>
    </source>
</reference>
<accession>A0A3M8DQL7</accession>
<dbReference type="RefSeq" id="WP_122917339.1">
    <property type="nucleotide sequence ID" value="NZ_RHHQ01000007.1"/>
</dbReference>
<proteinExistence type="predicted"/>
<dbReference type="Proteomes" id="UP000271031">
    <property type="component" value="Unassembled WGS sequence"/>
</dbReference>
<dbReference type="OrthoDB" id="2468836at2"/>
<dbReference type="EMBL" id="RHHQ01000007">
    <property type="protein sequence ID" value="RNB90413.1"/>
    <property type="molecule type" value="Genomic_DNA"/>
</dbReference>